<gene>
    <name evidence="1" type="ORF">HMPREF2132_02090</name>
</gene>
<reference evidence="1 2" key="1">
    <citation type="submission" date="2014-07" db="EMBL/GenBank/DDBJ databases">
        <authorList>
            <person name="McCorrison J."/>
            <person name="Sanka R."/>
            <person name="Torralba M."/>
            <person name="Gillis M."/>
            <person name="Haft D.H."/>
            <person name="Methe B."/>
            <person name="Sutton G."/>
            <person name="Nelson K.E."/>
        </authorList>
    </citation>
    <scope>NUCLEOTIDE SEQUENCE [LARGE SCALE GENOMIC DNA]</scope>
    <source>
        <strain evidence="1 2">DNF00424</strain>
    </source>
</reference>
<comment type="caution">
    <text evidence="1">The sequence shown here is derived from an EMBL/GenBank/DDBJ whole genome shotgun (WGS) entry which is preliminary data.</text>
</comment>
<protein>
    <submittedName>
        <fullName evidence="1">Uncharacterized protein</fullName>
    </submittedName>
</protein>
<evidence type="ECO:0000313" key="2">
    <source>
        <dbReference type="Proteomes" id="UP000029533"/>
    </source>
</evidence>
<dbReference type="AlphaFoldDB" id="A0AAW3FIY8"/>
<proteinExistence type="predicted"/>
<organism evidence="1 2">
    <name type="scientific">Prevotella histicola JCM 15637 = DNF00424</name>
    <dbReference type="NCBI Taxonomy" id="1236504"/>
    <lineage>
        <taxon>Bacteria</taxon>
        <taxon>Pseudomonadati</taxon>
        <taxon>Bacteroidota</taxon>
        <taxon>Bacteroidia</taxon>
        <taxon>Bacteroidales</taxon>
        <taxon>Prevotellaceae</taxon>
        <taxon>Prevotella</taxon>
    </lineage>
</organism>
<dbReference type="RefSeq" id="WP_156098238.1">
    <property type="nucleotide sequence ID" value="NZ_JRNJ01000022.1"/>
</dbReference>
<name>A0AAW3FIY8_9BACT</name>
<evidence type="ECO:0000313" key="1">
    <source>
        <dbReference type="EMBL" id="KGF29983.1"/>
    </source>
</evidence>
<dbReference type="Proteomes" id="UP000029533">
    <property type="component" value="Unassembled WGS sequence"/>
</dbReference>
<sequence>MENNNKENKKLTALPVWMPNACPKFNDNMQANSPFIVTREMTRTDLGLSIIGTRYPRMVARYVSFPTQRGITRVRKDGTTTQAQIAEEGRRAYLDARALAIENGREAAKRGITVKEYIEDILGRVYDEEYDEPRPVAKVPGLNAYLELRGCMDDLKGKEVDWSGVLHQLGLMAEWAQNIWIHRDRKYRASRLEDLQPLDEWEEEYDPSVSPMLYPKRGIGLTEVDYSRRPELLHVKTSRETGITKERIAEIKAERQHRADMNAMGFKE</sequence>
<dbReference type="EMBL" id="JRNJ01000022">
    <property type="protein sequence ID" value="KGF29983.1"/>
    <property type="molecule type" value="Genomic_DNA"/>
</dbReference>
<accession>A0AAW3FIY8</accession>